<dbReference type="AlphaFoldDB" id="A0A367WQS4"/>
<dbReference type="EMBL" id="JPWI01000012">
    <property type="protein sequence ID" value="RCK43816.1"/>
    <property type="molecule type" value="Genomic_DNA"/>
</dbReference>
<accession>A0A367WQS4</accession>
<evidence type="ECO:0000313" key="1">
    <source>
        <dbReference type="EMBL" id="RCK43816.1"/>
    </source>
</evidence>
<proteinExistence type="predicted"/>
<evidence type="ECO:0008006" key="3">
    <source>
        <dbReference type="Google" id="ProtNLM"/>
    </source>
</evidence>
<gene>
    <name evidence="1" type="ORF">TH30_17715</name>
</gene>
<reference evidence="1 2" key="1">
    <citation type="submission" date="2014-07" db="EMBL/GenBank/DDBJ databases">
        <title>Draft genome sequence of Thalassospira profundimaris PR54-5.</title>
        <authorList>
            <person name="Lai Q."/>
            <person name="Shao Z."/>
        </authorList>
    </citation>
    <scope>NUCLEOTIDE SEQUENCE [LARGE SCALE GENOMIC DNA]</scope>
    <source>
        <strain evidence="1 2">PR54-5</strain>
    </source>
</reference>
<sequence length="86" mass="10014">MAHQISAHSARFDIATDPIAKRMPFGALFNRIVKYSVEARKRKNQREVLSTLSDAQLLDVGLERKFDGERWYVDRISKELPARKIR</sequence>
<dbReference type="OrthoDB" id="7361016at2"/>
<dbReference type="RefSeq" id="WP_114099324.1">
    <property type="nucleotide sequence ID" value="NZ_JPWI01000012.1"/>
</dbReference>
<protein>
    <recommendedName>
        <fullName evidence="3">DUF1127 domain-containing protein</fullName>
    </recommendedName>
</protein>
<name>A0A367WQS4_9PROT</name>
<evidence type="ECO:0000313" key="2">
    <source>
        <dbReference type="Proteomes" id="UP000252255"/>
    </source>
</evidence>
<organism evidence="1 2">
    <name type="scientific">Thalassospira profundimaris</name>
    <dbReference type="NCBI Taxonomy" id="502049"/>
    <lineage>
        <taxon>Bacteria</taxon>
        <taxon>Pseudomonadati</taxon>
        <taxon>Pseudomonadota</taxon>
        <taxon>Alphaproteobacteria</taxon>
        <taxon>Rhodospirillales</taxon>
        <taxon>Thalassospiraceae</taxon>
        <taxon>Thalassospira</taxon>
    </lineage>
</organism>
<comment type="caution">
    <text evidence="1">The sequence shown here is derived from an EMBL/GenBank/DDBJ whole genome shotgun (WGS) entry which is preliminary data.</text>
</comment>
<dbReference type="Proteomes" id="UP000252255">
    <property type="component" value="Unassembled WGS sequence"/>
</dbReference>